<dbReference type="GO" id="GO:0016491">
    <property type="term" value="F:oxidoreductase activity"/>
    <property type="evidence" value="ECO:0007669"/>
    <property type="project" value="UniProtKB-KW"/>
</dbReference>
<dbReference type="InterPro" id="IPR002372">
    <property type="entry name" value="PQQ_rpt_dom"/>
</dbReference>
<feature type="domain" description="Pyrrolo-quinoline quinone repeat" evidence="4">
    <location>
        <begin position="14"/>
        <end position="190"/>
    </location>
</feature>
<reference evidence="5" key="1">
    <citation type="submission" date="2018-05" db="EMBL/GenBank/DDBJ databases">
        <authorList>
            <person name="Lanie J.A."/>
            <person name="Ng W.-L."/>
            <person name="Kazmierczak K.M."/>
            <person name="Andrzejewski T.M."/>
            <person name="Davidsen T.M."/>
            <person name="Wayne K.J."/>
            <person name="Tettelin H."/>
            <person name="Glass J.I."/>
            <person name="Rusch D."/>
            <person name="Podicherti R."/>
            <person name="Tsui H.-C.T."/>
            <person name="Winkler M.E."/>
        </authorList>
    </citation>
    <scope>NUCLEOTIDE SEQUENCE</scope>
</reference>
<dbReference type="Gene3D" id="2.140.10.10">
    <property type="entry name" value="Quinoprotein alcohol dehydrogenase-like superfamily"/>
    <property type="match status" value="1"/>
</dbReference>
<sequence length="378" mass="41633">SGNVRWESHVADNALAHSLTLAPLAIDGKVIVGVSGGEAGIRGFIDAYDAETGELAWRTWTIPGPGEPGNETWGGDSWMHGAGATWLTGSYDPELDLLYWGIGNPGPDWNGDVRPGDNLYTSGIMALEGETGKMRWHFQATPHDTHDWDSNQIPVLIDAEWEGRPRKLLLNANRNAFYYVLDRETGEFLHGTPYAKQTWAEGLDKSGRPITIPGTEPSYEGTLVWPSLQGATNWFSPSYSPLTQHFYVSVREMSAIYYKTDIEYEEGRPYMGGGEQRLDGDDAQGWIYALDALSGKKTWEFRLHTPPWSGVLSTAGNLVFGASNEGNFFALDATNGEALWSFYFGAGARTNPMSFRMDGKQYIVFSGGNSIYVFGLGN</sequence>
<organism evidence="5">
    <name type="scientific">marine metagenome</name>
    <dbReference type="NCBI Taxonomy" id="408172"/>
    <lineage>
        <taxon>unclassified sequences</taxon>
        <taxon>metagenomes</taxon>
        <taxon>ecological metagenomes</taxon>
    </lineage>
</organism>
<name>A0A382L7U2_9ZZZZ</name>
<dbReference type="PANTHER" id="PTHR32303">
    <property type="entry name" value="QUINOPROTEIN ALCOHOL DEHYDROGENASE (CYTOCHROME C)"/>
    <property type="match status" value="1"/>
</dbReference>
<evidence type="ECO:0000259" key="4">
    <source>
        <dbReference type="Pfam" id="PF01011"/>
    </source>
</evidence>
<evidence type="ECO:0000313" key="5">
    <source>
        <dbReference type="EMBL" id="SVC32013.1"/>
    </source>
</evidence>
<protein>
    <recommendedName>
        <fullName evidence="4">Pyrrolo-quinoline quinone repeat domain-containing protein</fullName>
    </recommendedName>
</protein>
<evidence type="ECO:0000256" key="2">
    <source>
        <dbReference type="ARBA" id="ARBA00008156"/>
    </source>
</evidence>
<comment type="cofactor">
    <cofactor evidence="1">
        <name>pyrroloquinoline quinone</name>
        <dbReference type="ChEBI" id="CHEBI:58442"/>
    </cofactor>
</comment>
<keyword evidence="3" id="KW-0560">Oxidoreductase</keyword>
<comment type="similarity">
    <text evidence="2">Belongs to the bacterial PQQ dehydrogenase family.</text>
</comment>
<proteinExistence type="inferred from homology"/>
<gene>
    <name evidence="5" type="ORF">METZ01_LOCUS284867</name>
</gene>
<dbReference type="InterPro" id="IPR018391">
    <property type="entry name" value="PQQ_b-propeller_rpt"/>
</dbReference>
<dbReference type="SUPFAM" id="SSF50998">
    <property type="entry name" value="Quinoprotein alcohol dehydrogenase-like"/>
    <property type="match status" value="1"/>
</dbReference>
<dbReference type="SMART" id="SM00564">
    <property type="entry name" value="PQQ"/>
    <property type="match status" value="4"/>
</dbReference>
<dbReference type="Pfam" id="PF01011">
    <property type="entry name" value="PQQ"/>
    <property type="match status" value="2"/>
</dbReference>
<evidence type="ECO:0000256" key="3">
    <source>
        <dbReference type="ARBA" id="ARBA00023002"/>
    </source>
</evidence>
<dbReference type="PANTHER" id="PTHR32303:SF20">
    <property type="entry name" value="QUINOPROTEIN ETHANOL DEHYDROGENASE"/>
    <property type="match status" value="1"/>
</dbReference>
<feature type="domain" description="Pyrrolo-quinoline quinone repeat" evidence="4">
    <location>
        <begin position="303"/>
        <end position="363"/>
    </location>
</feature>
<accession>A0A382L7U2</accession>
<feature type="non-terminal residue" evidence="5">
    <location>
        <position position="1"/>
    </location>
</feature>
<dbReference type="InterPro" id="IPR011047">
    <property type="entry name" value="Quinoprotein_ADH-like_sf"/>
</dbReference>
<evidence type="ECO:0000256" key="1">
    <source>
        <dbReference type="ARBA" id="ARBA00001931"/>
    </source>
</evidence>
<dbReference type="AlphaFoldDB" id="A0A382L7U2"/>
<dbReference type="EMBL" id="UINC01084928">
    <property type="protein sequence ID" value="SVC32013.1"/>
    <property type="molecule type" value="Genomic_DNA"/>
</dbReference>